<keyword evidence="2" id="KW-1185">Reference proteome</keyword>
<reference evidence="2" key="1">
    <citation type="journal article" date="2021" name="ISME J.">
        <title>Evolutionary origin and ecological implication of a unique nif island in free-living Bradyrhizobium lineages.</title>
        <authorList>
            <person name="Tao J."/>
        </authorList>
    </citation>
    <scope>NUCLEOTIDE SEQUENCE [LARGE SCALE GENOMIC DNA]</scope>
    <source>
        <strain evidence="2">SZCCT0434</strain>
    </source>
</reference>
<gene>
    <name evidence="1" type="ORF">JQ615_30275</name>
</gene>
<dbReference type="RefSeq" id="WP_212494400.1">
    <property type="nucleotide sequence ID" value="NZ_JAFCJH010000042.1"/>
</dbReference>
<dbReference type="EMBL" id="JAFCJH010000042">
    <property type="protein sequence ID" value="MBR0799666.1"/>
    <property type="molecule type" value="Genomic_DNA"/>
</dbReference>
<organism evidence="1 2">
    <name type="scientific">Bradyrhizobium jicamae</name>
    <dbReference type="NCBI Taxonomy" id="280332"/>
    <lineage>
        <taxon>Bacteria</taxon>
        <taxon>Pseudomonadati</taxon>
        <taxon>Pseudomonadota</taxon>
        <taxon>Alphaproteobacteria</taxon>
        <taxon>Hyphomicrobiales</taxon>
        <taxon>Nitrobacteraceae</taxon>
        <taxon>Bradyrhizobium</taxon>
    </lineage>
</organism>
<dbReference type="Proteomes" id="UP001315278">
    <property type="component" value="Unassembled WGS sequence"/>
</dbReference>
<accession>A0ABS5FTS4</accession>
<evidence type="ECO:0008006" key="3">
    <source>
        <dbReference type="Google" id="ProtNLM"/>
    </source>
</evidence>
<evidence type="ECO:0000313" key="2">
    <source>
        <dbReference type="Proteomes" id="UP001315278"/>
    </source>
</evidence>
<dbReference type="PROSITE" id="PS51257">
    <property type="entry name" value="PROKAR_LIPOPROTEIN"/>
    <property type="match status" value="1"/>
</dbReference>
<sequence>MPCNRSLAFVSFPFLLLLGGCGDKLDCDSIETRNAVLQAVADDHRNALVNYAAKQSTGKADPENAKPIYVLGQKIVTTSAGGDKRTLQCSGGISVLFGNIKATKRIDFTVQQSSDGKMSVSVVPFEF</sequence>
<name>A0ABS5FTS4_9BRAD</name>
<evidence type="ECO:0000313" key="1">
    <source>
        <dbReference type="EMBL" id="MBR0799666.1"/>
    </source>
</evidence>
<proteinExistence type="predicted"/>
<comment type="caution">
    <text evidence="1">The sequence shown here is derived from an EMBL/GenBank/DDBJ whole genome shotgun (WGS) entry which is preliminary data.</text>
</comment>
<protein>
    <recommendedName>
        <fullName evidence="3">Lipoprotein</fullName>
    </recommendedName>
</protein>